<dbReference type="SMART" id="SM00347">
    <property type="entry name" value="HTH_MARR"/>
    <property type="match status" value="1"/>
</dbReference>
<feature type="domain" description="HTH marR-type" evidence="1">
    <location>
        <begin position="1"/>
        <end position="146"/>
    </location>
</feature>
<dbReference type="EMBL" id="RCZP01000009">
    <property type="protein sequence ID" value="TPG57244.1"/>
    <property type="molecule type" value="Genomic_DNA"/>
</dbReference>
<dbReference type="PROSITE" id="PS50995">
    <property type="entry name" value="HTH_MARR_2"/>
    <property type="match status" value="1"/>
</dbReference>
<sequence length="153" mass="16331">MSLGPLGDTIGFHLRLAQEASFAAFARRSAGACRGGQPAAALKPGRFAMLAMIHENPGLSQTALGAAVGRDKSTLTPALVELERRGLVRRDRGADRRSYALSLTPAGEAALDALGRHAALHDRLLDRLVGAENRDAFLDTLRRLIAGLDTERH</sequence>
<evidence type="ECO:0000259" key="1">
    <source>
        <dbReference type="PROSITE" id="PS50995"/>
    </source>
</evidence>
<reference evidence="2 3" key="1">
    <citation type="journal article" date="2019" name="Environ. Microbiol.">
        <title>Species interactions and distinct microbial communities in high Arctic permafrost affected cryosols are associated with the CH4 and CO2 gas fluxes.</title>
        <authorList>
            <person name="Altshuler I."/>
            <person name="Hamel J."/>
            <person name="Turney S."/>
            <person name="Magnuson E."/>
            <person name="Levesque R."/>
            <person name="Greer C."/>
            <person name="Whyte L.G."/>
        </authorList>
    </citation>
    <scope>NUCLEOTIDE SEQUENCE [LARGE SCALE GENOMIC DNA]</scope>
    <source>
        <strain evidence="2 3">S9.3B</strain>
    </source>
</reference>
<name>A0A502G621_9PROT</name>
<dbReference type="GO" id="GO:0006950">
    <property type="term" value="P:response to stress"/>
    <property type="evidence" value="ECO:0007669"/>
    <property type="project" value="TreeGrafter"/>
</dbReference>
<gene>
    <name evidence="2" type="ORF">EAH89_12245</name>
</gene>
<evidence type="ECO:0000313" key="3">
    <source>
        <dbReference type="Proteomes" id="UP000317078"/>
    </source>
</evidence>
<protein>
    <submittedName>
        <fullName evidence="2">MarR family transcriptional regulator</fullName>
    </submittedName>
</protein>
<evidence type="ECO:0000313" key="2">
    <source>
        <dbReference type="EMBL" id="TPG57244.1"/>
    </source>
</evidence>
<dbReference type="Gene3D" id="1.10.10.10">
    <property type="entry name" value="Winged helix-like DNA-binding domain superfamily/Winged helix DNA-binding domain"/>
    <property type="match status" value="1"/>
</dbReference>
<dbReference type="Pfam" id="PF01047">
    <property type="entry name" value="MarR"/>
    <property type="match status" value="1"/>
</dbReference>
<dbReference type="OrthoDB" id="8228089at2"/>
<keyword evidence="3" id="KW-1185">Reference proteome</keyword>
<dbReference type="Proteomes" id="UP000317078">
    <property type="component" value="Unassembled WGS sequence"/>
</dbReference>
<proteinExistence type="predicted"/>
<dbReference type="InterPro" id="IPR000835">
    <property type="entry name" value="HTH_MarR-typ"/>
</dbReference>
<dbReference type="PANTHER" id="PTHR33164">
    <property type="entry name" value="TRANSCRIPTIONAL REGULATOR, MARR FAMILY"/>
    <property type="match status" value="1"/>
</dbReference>
<dbReference type="InterPro" id="IPR039422">
    <property type="entry name" value="MarR/SlyA-like"/>
</dbReference>
<comment type="caution">
    <text evidence="2">The sequence shown here is derived from an EMBL/GenBank/DDBJ whole genome shotgun (WGS) entry which is preliminary data.</text>
</comment>
<accession>A0A502G621</accession>
<dbReference type="AlphaFoldDB" id="A0A502G621"/>
<dbReference type="InterPro" id="IPR036390">
    <property type="entry name" value="WH_DNA-bd_sf"/>
</dbReference>
<organism evidence="2 3">
    <name type="scientific">Muricoccus nepalensis</name>
    <dbReference type="NCBI Taxonomy" id="1854500"/>
    <lineage>
        <taxon>Bacteria</taxon>
        <taxon>Pseudomonadati</taxon>
        <taxon>Pseudomonadota</taxon>
        <taxon>Alphaproteobacteria</taxon>
        <taxon>Acetobacterales</taxon>
        <taxon>Roseomonadaceae</taxon>
        <taxon>Muricoccus</taxon>
    </lineage>
</organism>
<dbReference type="SUPFAM" id="SSF46785">
    <property type="entry name" value="Winged helix' DNA-binding domain"/>
    <property type="match status" value="1"/>
</dbReference>
<dbReference type="InterPro" id="IPR036388">
    <property type="entry name" value="WH-like_DNA-bd_sf"/>
</dbReference>
<dbReference type="PANTHER" id="PTHR33164:SF43">
    <property type="entry name" value="HTH-TYPE TRANSCRIPTIONAL REPRESSOR YETL"/>
    <property type="match status" value="1"/>
</dbReference>
<dbReference type="GO" id="GO:0003700">
    <property type="term" value="F:DNA-binding transcription factor activity"/>
    <property type="evidence" value="ECO:0007669"/>
    <property type="project" value="InterPro"/>
</dbReference>